<evidence type="ECO:0000256" key="6">
    <source>
        <dbReference type="ARBA" id="ARBA00023136"/>
    </source>
</evidence>
<evidence type="ECO:0000259" key="9">
    <source>
        <dbReference type="Pfam" id="PF02714"/>
    </source>
</evidence>
<dbReference type="PANTHER" id="PTHR13018">
    <property type="entry name" value="PROBABLE MEMBRANE PROTEIN DUF221-RELATED"/>
    <property type="match status" value="1"/>
</dbReference>
<keyword evidence="3" id="KW-0813">Transport</keyword>
<evidence type="ECO:0000259" key="11">
    <source>
        <dbReference type="Pfam" id="PF13967"/>
    </source>
</evidence>
<dbReference type="PANTHER" id="PTHR13018:SF26">
    <property type="entry name" value="DOMAIN PROTEIN, PUTATIVE (AFU_ORTHOLOGUE AFUA_5G10920)-RELATED"/>
    <property type="match status" value="1"/>
</dbReference>
<feature type="transmembrane region" description="Helical" evidence="8">
    <location>
        <begin position="27"/>
        <end position="51"/>
    </location>
</feature>
<evidence type="ECO:0000313" key="14">
    <source>
        <dbReference type="Proteomes" id="UP000293360"/>
    </source>
</evidence>
<evidence type="ECO:0000259" key="12">
    <source>
        <dbReference type="Pfam" id="PF14703"/>
    </source>
</evidence>
<feature type="domain" description="CSC1/OSCA1-like N-terminal transmembrane" evidence="11">
    <location>
        <begin position="63"/>
        <end position="119"/>
    </location>
</feature>
<sequence length="816" mass="91040">MDYRTVYDEAHDGPAVFDHKPKGSASLASIVSAFIPTWLTSLVFIAIFVLIRQTFPNIYAPRCLLTWPVLMPINAAGGGASSELDRIGIGNVDETRFFYAHAIIACVFFGFVLFAVARERLWLVGLRQAWSLAKPNAERLSSRTVLFLSAPEGALDEGNMKTYFGDEAVRIWPVTKAEALEALVSDRNSMVEQLEAAEMSLIRSANRKARNYLKRNDRLNGAQPVHNELPDELKRSSRPKHYLKLPGAGKKVDTIEWLREQIKNQEAKIEEERQPYEAKISQSDAAVFVEFASLGDAQRACQQVASADVLALTPRFAGVSPNEVVWENLPIPNARRISQEGIAMSIIIAIIVFWSIPSGFVGLVSNIAYLAENVEWLSFLKGLPDPVIGILSGLIPPLLTSMLSSYVPNIFRYVFKSCGGPTTTVNEVKVQKWYYVFQVTQVFLVTAVFSGAATVASELLERARDPGSIPELLARQLPKASNFYLTYFIVQGTTSAADNLLNYSDLIEYLLLDFFFDKTPRQKFSRYTDLKGMAWGKVFPKFANFAIIAIAYSCIAPLVLGFAAAGLALYYFSYRYNFFFVVQPKIDTKGQAYALALQHLLTGVYIGQLALAGLFALRQATGPTVIVAALFIATVIYNALMNRYLTPLEQFLPTELVHASEADQESAPLLRSDDDVEAQEESHIQRLGRRAHVSPGLARHALGPLASILEPRVFASYEAMRSWLRKGDYHALVEDTPQYKEQDLSKAYLNPALTSPTPLIWLARDPIGFSGNEVRENEKYKLKASDQGAWLDSSGKVRWNTEDFSKVPIWKEKVKY</sequence>
<organism evidence="13 14">
    <name type="scientific">Monosporascus ibericus</name>
    <dbReference type="NCBI Taxonomy" id="155417"/>
    <lineage>
        <taxon>Eukaryota</taxon>
        <taxon>Fungi</taxon>
        <taxon>Dikarya</taxon>
        <taxon>Ascomycota</taxon>
        <taxon>Pezizomycotina</taxon>
        <taxon>Sordariomycetes</taxon>
        <taxon>Xylariomycetidae</taxon>
        <taxon>Xylariales</taxon>
        <taxon>Xylariales incertae sedis</taxon>
        <taxon>Monosporascus</taxon>
    </lineage>
</organism>
<dbReference type="InterPro" id="IPR003864">
    <property type="entry name" value="CSC1/OSCA1-like_7TM"/>
</dbReference>
<dbReference type="EMBL" id="QJNU01001061">
    <property type="protein sequence ID" value="RYO80242.1"/>
    <property type="molecule type" value="Genomic_DNA"/>
</dbReference>
<evidence type="ECO:0000313" key="13">
    <source>
        <dbReference type="EMBL" id="RYO80242.1"/>
    </source>
</evidence>
<feature type="domain" description="CSC1/OSCA1-like 7TM region" evidence="9">
    <location>
        <begin position="342"/>
        <end position="615"/>
    </location>
</feature>
<protein>
    <recommendedName>
        <fullName evidence="15">DUF221-domain-containing protein</fullName>
    </recommendedName>
</protein>
<evidence type="ECO:0000256" key="5">
    <source>
        <dbReference type="ARBA" id="ARBA00022989"/>
    </source>
</evidence>
<feature type="transmembrane region" description="Helical" evidence="8">
    <location>
        <begin position="387"/>
        <end position="407"/>
    </location>
</feature>
<keyword evidence="4 8" id="KW-0812">Transmembrane</keyword>
<comment type="subcellular location">
    <subcellularLocation>
        <location evidence="1">Membrane</location>
        <topology evidence="1">Multi-pass membrane protein</topology>
    </subcellularLocation>
</comment>
<dbReference type="Pfam" id="PF12621">
    <property type="entry name" value="PHM7_ext"/>
    <property type="match status" value="1"/>
</dbReference>
<dbReference type="InterPro" id="IPR032880">
    <property type="entry name" value="CSC1/OSCA1-like_N"/>
</dbReference>
<dbReference type="GO" id="GO:0005886">
    <property type="term" value="C:plasma membrane"/>
    <property type="evidence" value="ECO:0007669"/>
    <property type="project" value="TreeGrafter"/>
</dbReference>
<name>A0A4Q4SWK7_9PEZI</name>
<dbReference type="STRING" id="155417.A0A4Q4SWK7"/>
<evidence type="ECO:0000256" key="1">
    <source>
        <dbReference type="ARBA" id="ARBA00004141"/>
    </source>
</evidence>
<proteinExistence type="inferred from homology"/>
<keyword evidence="6 8" id="KW-0472">Membrane</keyword>
<feature type="transmembrane region" description="Helical" evidence="8">
    <location>
        <begin position="97"/>
        <end position="117"/>
    </location>
</feature>
<feature type="domain" description="10TM putative phosphate transporter extracellular tail" evidence="10">
    <location>
        <begin position="709"/>
        <end position="801"/>
    </location>
</feature>
<evidence type="ECO:0000256" key="8">
    <source>
        <dbReference type="SAM" id="Phobius"/>
    </source>
</evidence>
<evidence type="ECO:0000256" key="2">
    <source>
        <dbReference type="ARBA" id="ARBA00007779"/>
    </source>
</evidence>
<gene>
    <name evidence="13" type="ORF">DL764_009916</name>
</gene>
<feature type="transmembrane region" description="Helical" evidence="8">
    <location>
        <begin position="433"/>
        <end position="456"/>
    </location>
</feature>
<dbReference type="Pfam" id="PF02714">
    <property type="entry name" value="RSN1_7TM"/>
    <property type="match status" value="1"/>
</dbReference>
<dbReference type="GO" id="GO:0005227">
    <property type="term" value="F:calcium-activated cation channel activity"/>
    <property type="evidence" value="ECO:0007669"/>
    <property type="project" value="InterPro"/>
</dbReference>
<evidence type="ECO:0000256" key="3">
    <source>
        <dbReference type="ARBA" id="ARBA00022448"/>
    </source>
</evidence>
<accession>A0A4Q4SWK7</accession>
<dbReference type="InterPro" id="IPR027815">
    <property type="entry name" value="CSC1/OSCA1-like_cyt"/>
</dbReference>
<dbReference type="Pfam" id="PF13967">
    <property type="entry name" value="RSN1_TM"/>
    <property type="match status" value="1"/>
</dbReference>
<feature type="transmembrane region" description="Helical" evidence="8">
    <location>
        <begin position="58"/>
        <end position="77"/>
    </location>
</feature>
<feature type="transmembrane region" description="Helical" evidence="8">
    <location>
        <begin position="342"/>
        <end position="367"/>
    </location>
</feature>
<feature type="transmembrane region" description="Helical" evidence="8">
    <location>
        <begin position="623"/>
        <end position="640"/>
    </location>
</feature>
<feature type="transmembrane region" description="Helical" evidence="8">
    <location>
        <begin position="593"/>
        <end position="617"/>
    </location>
</feature>
<feature type="transmembrane region" description="Helical" evidence="8">
    <location>
        <begin position="545"/>
        <end position="572"/>
    </location>
</feature>
<dbReference type="InterPro" id="IPR022257">
    <property type="entry name" value="PHM7_ext"/>
</dbReference>
<evidence type="ECO:0008006" key="15">
    <source>
        <dbReference type="Google" id="ProtNLM"/>
    </source>
</evidence>
<dbReference type="Proteomes" id="UP000293360">
    <property type="component" value="Unassembled WGS sequence"/>
</dbReference>
<evidence type="ECO:0000259" key="10">
    <source>
        <dbReference type="Pfam" id="PF12621"/>
    </source>
</evidence>
<evidence type="ECO:0000256" key="7">
    <source>
        <dbReference type="SAM" id="MobiDB-lite"/>
    </source>
</evidence>
<keyword evidence="5 8" id="KW-1133">Transmembrane helix</keyword>
<dbReference type="InterPro" id="IPR045122">
    <property type="entry name" value="Csc1-like"/>
</dbReference>
<feature type="region of interest" description="Disordered" evidence="7">
    <location>
        <begin position="217"/>
        <end position="237"/>
    </location>
</feature>
<dbReference type="Pfam" id="PF14703">
    <property type="entry name" value="PHM7_cyt"/>
    <property type="match status" value="1"/>
</dbReference>
<feature type="domain" description="CSC1/OSCA1-like cytosolic" evidence="12">
    <location>
        <begin position="142"/>
        <end position="328"/>
    </location>
</feature>
<dbReference type="OrthoDB" id="1076608at2759"/>
<dbReference type="AlphaFoldDB" id="A0A4Q4SWK7"/>
<evidence type="ECO:0000256" key="4">
    <source>
        <dbReference type="ARBA" id="ARBA00022692"/>
    </source>
</evidence>
<keyword evidence="14" id="KW-1185">Reference proteome</keyword>
<comment type="similarity">
    <text evidence="2">Belongs to the CSC1 (TC 1.A.17) family.</text>
</comment>
<reference evidence="13 14" key="1">
    <citation type="submission" date="2018-06" db="EMBL/GenBank/DDBJ databases">
        <title>Complete Genomes of Monosporascus.</title>
        <authorList>
            <person name="Robinson A.J."/>
            <person name="Natvig D.O."/>
        </authorList>
    </citation>
    <scope>NUCLEOTIDE SEQUENCE [LARGE SCALE GENOMIC DNA]</scope>
    <source>
        <strain evidence="13 14">CBS 110550</strain>
    </source>
</reference>
<comment type="caution">
    <text evidence="13">The sequence shown here is derived from an EMBL/GenBank/DDBJ whole genome shotgun (WGS) entry which is preliminary data.</text>
</comment>